<dbReference type="InterPro" id="IPR036867">
    <property type="entry name" value="R3H_dom_sf"/>
</dbReference>
<accession>W2TJW3</accession>
<dbReference type="AlphaFoldDB" id="W2TJW3"/>
<dbReference type="SUPFAM" id="SSF82708">
    <property type="entry name" value="R3H domain"/>
    <property type="match status" value="1"/>
</dbReference>
<dbReference type="Pfam" id="PF01424">
    <property type="entry name" value="R3H"/>
    <property type="match status" value="1"/>
</dbReference>
<keyword evidence="5" id="KW-1185">Reference proteome</keyword>
<dbReference type="SMART" id="SM00393">
    <property type="entry name" value="R3H"/>
    <property type="match status" value="1"/>
</dbReference>
<gene>
    <name evidence="4" type="ORF">NECAME_08626</name>
</gene>
<proteinExistence type="predicted"/>
<name>W2TJW3_NECAM</name>
<evidence type="ECO:0000256" key="1">
    <source>
        <dbReference type="ARBA" id="ARBA00022553"/>
    </source>
</evidence>
<evidence type="ECO:0000313" key="4">
    <source>
        <dbReference type="EMBL" id="ETN81267.1"/>
    </source>
</evidence>
<dbReference type="PROSITE" id="PS51061">
    <property type="entry name" value="R3H"/>
    <property type="match status" value="1"/>
</dbReference>
<evidence type="ECO:0000256" key="2">
    <source>
        <dbReference type="SAM" id="MobiDB-lite"/>
    </source>
</evidence>
<dbReference type="OMA" id="EPMYHYS"/>
<organism evidence="4 5">
    <name type="scientific">Necator americanus</name>
    <name type="common">Human hookworm</name>
    <dbReference type="NCBI Taxonomy" id="51031"/>
    <lineage>
        <taxon>Eukaryota</taxon>
        <taxon>Metazoa</taxon>
        <taxon>Ecdysozoa</taxon>
        <taxon>Nematoda</taxon>
        <taxon>Chromadorea</taxon>
        <taxon>Rhabditida</taxon>
        <taxon>Rhabditina</taxon>
        <taxon>Rhabditomorpha</taxon>
        <taxon>Strongyloidea</taxon>
        <taxon>Ancylostomatidae</taxon>
        <taxon>Bunostominae</taxon>
        <taxon>Necator</taxon>
    </lineage>
</organism>
<dbReference type="Gene3D" id="3.30.1370.50">
    <property type="entry name" value="R3H-like domain"/>
    <property type="match status" value="1"/>
</dbReference>
<dbReference type="GO" id="GO:0003676">
    <property type="term" value="F:nucleic acid binding"/>
    <property type="evidence" value="ECO:0007669"/>
    <property type="project" value="UniProtKB-UniRule"/>
</dbReference>
<dbReference type="Proteomes" id="UP000053676">
    <property type="component" value="Unassembled WGS sequence"/>
</dbReference>
<dbReference type="KEGG" id="nai:NECAME_08626"/>
<dbReference type="EMBL" id="KI658789">
    <property type="protein sequence ID" value="ETN81267.1"/>
    <property type="molecule type" value="Genomic_DNA"/>
</dbReference>
<protein>
    <submittedName>
        <fullName evidence="4">R3H domain protein</fullName>
    </submittedName>
</protein>
<feature type="region of interest" description="Disordered" evidence="2">
    <location>
        <begin position="236"/>
        <end position="268"/>
    </location>
</feature>
<keyword evidence="1" id="KW-0597">Phosphoprotein</keyword>
<dbReference type="InterPro" id="IPR001374">
    <property type="entry name" value="R3H_dom"/>
</dbReference>
<evidence type="ECO:0000259" key="3">
    <source>
        <dbReference type="PROSITE" id="PS51061"/>
    </source>
</evidence>
<dbReference type="CDD" id="cd02642">
    <property type="entry name" value="R3H_encore_like"/>
    <property type="match status" value="1"/>
</dbReference>
<feature type="compositionally biased region" description="Polar residues" evidence="2">
    <location>
        <begin position="685"/>
        <end position="704"/>
    </location>
</feature>
<reference evidence="5" key="1">
    <citation type="journal article" date="2014" name="Nat. Genet.">
        <title>Genome of the human hookworm Necator americanus.</title>
        <authorList>
            <person name="Tang Y.T."/>
            <person name="Gao X."/>
            <person name="Rosa B.A."/>
            <person name="Abubucker S."/>
            <person name="Hallsworth-Pepin K."/>
            <person name="Martin J."/>
            <person name="Tyagi R."/>
            <person name="Heizer E."/>
            <person name="Zhang X."/>
            <person name="Bhonagiri-Palsikar V."/>
            <person name="Minx P."/>
            <person name="Warren W.C."/>
            <person name="Wang Q."/>
            <person name="Zhan B."/>
            <person name="Hotez P.J."/>
            <person name="Sternberg P.W."/>
            <person name="Dougall A."/>
            <person name="Gaze S.T."/>
            <person name="Mulvenna J."/>
            <person name="Sotillo J."/>
            <person name="Ranganathan S."/>
            <person name="Rabelo E.M."/>
            <person name="Wilson R.K."/>
            <person name="Felgner P.L."/>
            <person name="Bethony J."/>
            <person name="Hawdon J.M."/>
            <person name="Gasser R.B."/>
            <person name="Loukas A."/>
            <person name="Mitreva M."/>
        </authorList>
    </citation>
    <scope>NUCLEOTIDE SEQUENCE [LARGE SCALE GENOMIC DNA]</scope>
</reference>
<dbReference type="PANTHER" id="PTHR15672:SF8">
    <property type="entry name" value="PROTEIN ENCORE"/>
    <property type="match status" value="1"/>
</dbReference>
<feature type="compositionally biased region" description="Basic and acidic residues" evidence="2">
    <location>
        <begin position="237"/>
        <end position="246"/>
    </location>
</feature>
<sequence>MLMCCRQRGMVPVVGSDAGAALHSGNEPDIAVGGDINAEQKTSETTALVNYSVGIDDPAGTCGQQRADENKHFPEDSLILCDRSASAHRNSGCSCQTKEEDCASECPEEQHRNYITAQGTSSSSVPPPLSMQADSVQRGSMRRPNVSYASAAVRSNLTQRTMSAEELPSTSSINNTESKEVIAVASTSHARQKLSKQMTVDEDVFQTCSPIFIGAPDEDYLQPATNTSVQIQTDIATNKESREGNHRPSSVDVLRKCSPSSSSHERPQSVGIVITSTTVPKSWKSQVPAARSYGVQEAIVNRRKLLKSNTLTQQMPVHMPEESDCFVPVPSSNHRTTSGFGPVVRTQPISVNIPDESDELRPVRELLPERMPGVPTVVRVEKHPYAGTVPSRARQLVRSLAMCGDDDTRLRPPPPSMVNSYASVSGVGGPPRFHRNSSSLSRESSYTDYTSDLTEMELRAFIAATLHKNARDRAMILELEQLFTDFLNDFGEQSLKLPPVSSYNRMLIHRVAVLFGLDHNVDNSGKCVVVSKTSRTKPPDFVFASLIQSNIYTDNRRFCPNLVNYAEMGAGDTMQRKTQSFETGYLYPSADPDLMNPSHQWPHSNNRSFEKQHHYPYQMATMDHGTMMRKAGSFSGVPAIYRSGSGSFENFDRSQMKLAQTQSLASSTHLSPREPIDETVERFNNASLSDRASQVSYRSSGSNPPSHPQIYQQYPQVVQYPANEEMMYPPYQQQMYTQSNTMMTPSSVDIYSPQPTIVMPMQQNPPMQQPVSVMHCQSQEPLAPMPQASLEQHAQIIPAQTEYVQFPAQQYPAQQYPAQVINCVPQQYQPVVHPPYQTQYQQVIYPQQVVQQPMVQPQQYPTGFVQAPVHQGYQPALVQAPIHQQYMPTPQPVVHVQSPVYQQPQMRSQYPVTIPMAAPHQYVEVPKGEQQQTVSYQPVIYGQWYQTTGEQYSENVGESENVNSTDDTERTDTQVTCAPHPISVQSHMGKTVLAPLSVLVNPEPMYHYSQTSPVMSSMQQQQMLQIQCHSRPLLYKPSNQYTGQQSSVDGGYCSMTQESLRESDIVAADAQ</sequence>
<evidence type="ECO:0000313" key="5">
    <source>
        <dbReference type="Proteomes" id="UP000053676"/>
    </source>
</evidence>
<feature type="domain" description="R3H" evidence="3">
    <location>
        <begin position="473"/>
        <end position="536"/>
    </location>
</feature>
<feature type="region of interest" description="Disordered" evidence="2">
    <location>
        <begin position="685"/>
        <end position="710"/>
    </location>
</feature>
<feature type="region of interest" description="Disordered" evidence="2">
    <location>
        <begin position="424"/>
        <end position="444"/>
    </location>
</feature>
<dbReference type="PANTHER" id="PTHR15672">
    <property type="entry name" value="CAMP-REGULATED PHOSPHOPROTEIN 21 RELATED R3H DOMAIN CONTAINING PROTEIN"/>
    <property type="match status" value="1"/>
</dbReference>
<dbReference type="InterPro" id="IPR051937">
    <property type="entry name" value="R3H_domain_containing"/>
</dbReference>
<dbReference type="OrthoDB" id="278430at2759"/>